<gene>
    <name evidence="1" type="ORF">AVEN_258619_1</name>
</gene>
<name>A0A4Y2NWZ9_ARAVE</name>
<dbReference type="EMBL" id="BGPR01129964">
    <property type="protein sequence ID" value="GBN43423.1"/>
    <property type="molecule type" value="Genomic_DNA"/>
</dbReference>
<dbReference type="AlphaFoldDB" id="A0A4Y2NWZ9"/>
<dbReference type="OrthoDB" id="6431741at2759"/>
<proteinExistence type="predicted"/>
<comment type="caution">
    <text evidence="1">The sequence shown here is derived from an EMBL/GenBank/DDBJ whole genome shotgun (WGS) entry which is preliminary data.</text>
</comment>
<organism evidence="1 2">
    <name type="scientific">Araneus ventricosus</name>
    <name type="common">Orbweaver spider</name>
    <name type="synonym">Epeira ventricosa</name>
    <dbReference type="NCBI Taxonomy" id="182803"/>
    <lineage>
        <taxon>Eukaryota</taxon>
        <taxon>Metazoa</taxon>
        <taxon>Ecdysozoa</taxon>
        <taxon>Arthropoda</taxon>
        <taxon>Chelicerata</taxon>
        <taxon>Arachnida</taxon>
        <taxon>Araneae</taxon>
        <taxon>Araneomorphae</taxon>
        <taxon>Entelegynae</taxon>
        <taxon>Araneoidea</taxon>
        <taxon>Araneidae</taxon>
        <taxon>Araneus</taxon>
    </lineage>
</organism>
<dbReference type="Proteomes" id="UP000499080">
    <property type="component" value="Unassembled WGS sequence"/>
</dbReference>
<evidence type="ECO:0000313" key="2">
    <source>
        <dbReference type="Proteomes" id="UP000499080"/>
    </source>
</evidence>
<reference evidence="1 2" key="1">
    <citation type="journal article" date="2019" name="Sci. Rep.">
        <title>Orb-weaving spider Araneus ventricosus genome elucidates the spidroin gene catalogue.</title>
        <authorList>
            <person name="Kono N."/>
            <person name="Nakamura H."/>
            <person name="Ohtoshi R."/>
            <person name="Moran D.A.P."/>
            <person name="Shinohara A."/>
            <person name="Yoshida Y."/>
            <person name="Fujiwara M."/>
            <person name="Mori M."/>
            <person name="Tomita M."/>
            <person name="Arakawa K."/>
        </authorList>
    </citation>
    <scope>NUCLEOTIDE SEQUENCE [LARGE SCALE GENOMIC DNA]</scope>
</reference>
<keyword evidence="2" id="KW-1185">Reference proteome</keyword>
<sequence>MACINDRKRSFDFGDNDESEFLLSTPKKSKKVTPKPKFNLDLSTDGAEAKEIPPYSINLGKGVVMEIKEFRSNYYVGLSKVGEGGNEVRNRFNMPLIQLDTLRKGCEAMLSYVEDCT</sequence>
<evidence type="ECO:0000313" key="1">
    <source>
        <dbReference type="EMBL" id="GBN43423.1"/>
    </source>
</evidence>
<protein>
    <submittedName>
        <fullName evidence="1">Uncharacterized protein</fullName>
    </submittedName>
</protein>
<accession>A0A4Y2NWZ9</accession>